<accession>A0ABV6YMJ7</accession>
<feature type="coiled-coil region" evidence="1">
    <location>
        <begin position="37"/>
        <end position="64"/>
    </location>
</feature>
<dbReference type="InterPro" id="IPR032807">
    <property type="entry name" value="GNVR"/>
</dbReference>
<feature type="non-terminal residue" evidence="4">
    <location>
        <position position="1"/>
    </location>
</feature>
<evidence type="ECO:0000256" key="1">
    <source>
        <dbReference type="SAM" id="Coils"/>
    </source>
</evidence>
<evidence type="ECO:0000259" key="3">
    <source>
        <dbReference type="Pfam" id="PF13807"/>
    </source>
</evidence>
<keyword evidence="2" id="KW-0472">Membrane</keyword>
<sequence>QARALVQSVAAVEGERLAALVELDAVLAHTGRSHPEAQRLTAQVQSLQRAKALLEGQLSQEENQGEFDTDLWGSPASKRKPTALIDLKTLPAVSLTYLRLYREVQIQEIVFELLTQIEEQYRIQEVRDTPTVQVLDPPSVPQEKAKPHRAVICIIATLLAFLLSLALVACLERIVILAETDPERHAKLTRLLSGIGLRFLLPRG</sequence>
<evidence type="ECO:0000256" key="2">
    <source>
        <dbReference type="SAM" id="Phobius"/>
    </source>
</evidence>
<name>A0ABV6YMJ7_UNCEI</name>
<proteinExistence type="predicted"/>
<dbReference type="Pfam" id="PF13807">
    <property type="entry name" value="GNVR"/>
    <property type="match status" value="1"/>
</dbReference>
<feature type="domain" description="Tyrosine-protein kinase G-rich" evidence="3">
    <location>
        <begin position="96"/>
        <end position="170"/>
    </location>
</feature>
<protein>
    <submittedName>
        <fullName evidence="4">GNVR domain-containing protein</fullName>
    </submittedName>
</protein>
<feature type="transmembrane region" description="Helical" evidence="2">
    <location>
        <begin position="150"/>
        <end position="169"/>
    </location>
</feature>
<evidence type="ECO:0000313" key="5">
    <source>
        <dbReference type="Proteomes" id="UP001593833"/>
    </source>
</evidence>
<keyword evidence="1" id="KW-0175">Coiled coil</keyword>
<organism evidence="4 5">
    <name type="scientific">Eiseniibacteriota bacterium</name>
    <dbReference type="NCBI Taxonomy" id="2212470"/>
    <lineage>
        <taxon>Bacteria</taxon>
        <taxon>Candidatus Eiseniibacteriota</taxon>
    </lineage>
</organism>
<dbReference type="PANTHER" id="PTHR32309:SF13">
    <property type="entry name" value="FERRIC ENTEROBACTIN TRANSPORT PROTEIN FEPE"/>
    <property type="match status" value="1"/>
</dbReference>
<dbReference type="EMBL" id="JBHPKH010000205">
    <property type="protein sequence ID" value="MFC1573535.1"/>
    <property type="molecule type" value="Genomic_DNA"/>
</dbReference>
<reference evidence="4 5" key="1">
    <citation type="submission" date="2024-09" db="EMBL/GenBank/DDBJ databases">
        <authorList>
            <person name="D'Angelo T."/>
        </authorList>
    </citation>
    <scope>NUCLEOTIDE SEQUENCE [LARGE SCALE GENOMIC DNA]</scope>
    <source>
        <strain evidence="4">SAG AM-320-E07</strain>
    </source>
</reference>
<gene>
    <name evidence="4" type="ORF">ACFL6M_08070</name>
</gene>
<dbReference type="PANTHER" id="PTHR32309">
    <property type="entry name" value="TYROSINE-PROTEIN KINASE"/>
    <property type="match status" value="1"/>
</dbReference>
<dbReference type="InterPro" id="IPR050445">
    <property type="entry name" value="Bact_polysacc_biosynth/exp"/>
</dbReference>
<dbReference type="Proteomes" id="UP001593833">
    <property type="component" value="Unassembled WGS sequence"/>
</dbReference>
<keyword evidence="2" id="KW-0812">Transmembrane</keyword>
<keyword evidence="5" id="KW-1185">Reference proteome</keyword>
<evidence type="ECO:0000313" key="4">
    <source>
        <dbReference type="EMBL" id="MFC1573535.1"/>
    </source>
</evidence>
<keyword evidence="2" id="KW-1133">Transmembrane helix</keyword>
<comment type="caution">
    <text evidence="4">The sequence shown here is derived from an EMBL/GenBank/DDBJ whole genome shotgun (WGS) entry which is preliminary data.</text>
</comment>